<comment type="caution">
    <text evidence="2">The sequence shown here is derived from an EMBL/GenBank/DDBJ whole genome shotgun (WGS) entry which is preliminary data.</text>
</comment>
<gene>
    <name evidence="2" type="ORF">C2G38_2226135</name>
</gene>
<organism evidence="2 3">
    <name type="scientific">Gigaspora rosea</name>
    <dbReference type="NCBI Taxonomy" id="44941"/>
    <lineage>
        <taxon>Eukaryota</taxon>
        <taxon>Fungi</taxon>
        <taxon>Fungi incertae sedis</taxon>
        <taxon>Mucoromycota</taxon>
        <taxon>Glomeromycotina</taxon>
        <taxon>Glomeromycetes</taxon>
        <taxon>Diversisporales</taxon>
        <taxon>Gigasporaceae</taxon>
        <taxon>Gigaspora</taxon>
    </lineage>
</organism>
<reference evidence="2 3" key="1">
    <citation type="submission" date="2018-06" db="EMBL/GenBank/DDBJ databases">
        <title>Comparative genomics reveals the genomic features of Rhizophagus irregularis, R. cerebriforme, R. diaphanum and Gigaspora rosea, and their symbiotic lifestyle signature.</title>
        <authorList>
            <person name="Morin E."/>
            <person name="San Clemente H."/>
            <person name="Chen E.C.H."/>
            <person name="De La Providencia I."/>
            <person name="Hainaut M."/>
            <person name="Kuo A."/>
            <person name="Kohler A."/>
            <person name="Murat C."/>
            <person name="Tang N."/>
            <person name="Roy S."/>
            <person name="Loubradou J."/>
            <person name="Henrissat B."/>
            <person name="Grigoriev I.V."/>
            <person name="Corradi N."/>
            <person name="Roux C."/>
            <person name="Martin F.M."/>
        </authorList>
    </citation>
    <scope>NUCLEOTIDE SEQUENCE [LARGE SCALE GENOMIC DNA]</scope>
    <source>
        <strain evidence="2 3">DAOM 194757</strain>
    </source>
</reference>
<name>A0A397U1N2_9GLOM</name>
<dbReference type="OrthoDB" id="2397048at2759"/>
<dbReference type="AlphaFoldDB" id="A0A397U1N2"/>
<keyword evidence="3" id="KW-1185">Reference proteome</keyword>
<accession>A0A397U1N2</accession>
<feature type="compositionally biased region" description="Polar residues" evidence="1">
    <location>
        <begin position="237"/>
        <end position="251"/>
    </location>
</feature>
<dbReference type="Proteomes" id="UP000266673">
    <property type="component" value="Unassembled WGS sequence"/>
</dbReference>
<feature type="compositionally biased region" description="Basic residues" evidence="1">
    <location>
        <begin position="295"/>
        <end position="310"/>
    </location>
</feature>
<sequence>MPCFATTVIKISQVRLYVKDEINSAVVWAVGNYPIEQETNSMVMIMFVPIESNKRDPDSQAVFEKDHYYVVSGKIVPEIYRGIKRVKMTILTLTCVSINKIPDSNNCPMRVLVVGIIQNEVETAPNDENAVVKISVNDYTTQNINFVVNIVFLYTNSRFQYFKTSIRPTESLLFVVGELEIIKDNIYIYAKNINYVKTHIEVKKQVFDSNNSQTLTMSSTSTRSKLLATYRSIAENSGNVPRPLTSANTSEVLKDYDTTNEYFDETRDSDMKDEEESSDDSFYTKNMDNKSCGCGRRHGRGRSNSRGHGNKGKEREV</sequence>
<protein>
    <submittedName>
        <fullName evidence="2">Uncharacterized protein</fullName>
    </submittedName>
</protein>
<feature type="region of interest" description="Disordered" evidence="1">
    <location>
        <begin position="237"/>
        <end position="317"/>
    </location>
</feature>
<evidence type="ECO:0000313" key="2">
    <source>
        <dbReference type="EMBL" id="RIB03068.1"/>
    </source>
</evidence>
<dbReference type="EMBL" id="QKWP01002515">
    <property type="protein sequence ID" value="RIB03068.1"/>
    <property type="molecule type" value="Genomic_DNA"/>
</dbReference>
<evidence type="ECO:0000256" key="1">
    <source>
        <dbReference type="SAM" id="MobiDB-lite"/>
    </source>
</evidence>
<proteinExistence type="predicted"/>
<evidence type="ECO:0000313" key="3">
    <source>
        <dbReference type="Proteomes" id="UP000266673"/>
    </source>
</evidence>